<protein>
    <submittedName>
        <fullName evidence="3">GNAT family N-acetyltransferase</fullName>
    </submittedName>
</protein>
<dbReference type="CDD" id="cd04301">
    <property type="entry name" value="NAT_SF"/>
    <property type="match status" value="1"/>
</dbReference>
<comment type="caution">
    <text evidence="3">The sequence shown here is derived from an EMBL/GenBank/DDBJ whole genome shotgun (WGS) entry which is preliminary data.</text>
</comment>
<dbReference type="PANTHER" id="PTHR13947:SF37">
    <property type="entry name" value="LD18367P"/>
    <property type="match status" value="1"/>
</dbReference>
<dbReference type="Pfam" id="PF00583">
    <property type="entry name" value="Acetyltransf_1"/>
    <property type="match status" value="1"/>
</dbReference>
<dbReference type="PROSITE" id="PS51186">
    <property type="entry name" value="GNAT"/>
    <property type="match status" value="1"/>
</dbReference>
<dbReference type="InterPro" id="IPR050769">
    <property type="entry name" value="NAT_camello-type"/>
</dbReference>
<dbReference type="GO" id="GO:0008080">
    <property type="term" value="F:N-acetyltransferase activity"/>
    <property type="evidence" value="ECO:0007669"/>
    <property type="project" value="InterPro"/>
</dbReference>
<dbReference type="Proteomes" id="UP000325182">
    <property type="component" value="Unassembled WGS sequence"/>
</dbReference>
<dbReference type="InterPro" id="IPR016181">
    <property type="entry name" value="Acyl_CoA_acyltransferase"/>
</dbReference>
<name>A0A5D4MIN1_9BACI</name>
<proteinExistence type="predicted"/>
<gene>
    <name evidence="3" type="ORF">FZC84_01945</name>
</gene>
<dbReference type="InterPro" id="IPR000182">
    <property type="entry name" value="GNAT_dom"/>
</dbReference>
<dbReference type="AlphaFoldDB" id="A0A5D4MIN1"/>
<dbReference type="RefSeq" id="WP_148952768.1">
    <property type="nucleotide sequence ID" value="NZ_VTEG01000001.1"/>
</dbReference>
<dbReference type="SUPFAM" id="SSF55729">
    <property type="entry name" value="Acyl-CoA N-acyltransferases (Nat)"/>
    <property type="match status" value="1"/>
</dbReference>
<accession>A0A5D4MIN1</accession>
<dbReference type="Gene3D" id="3.40.630.30">
    <property type="match status" value="1"/>
</dbReference>
<evidence type="ECO:0000259" key="2">
    <source>
        <dbReference type="PROSITE" id="PS51186"/>
    </source>
</evidence>
<evidence type="ECO:0000256" key="1">
    <source>
        <dbReference type="ARBA" id="ARBA00022679"/>
    </source>
</evidence>
<organism evidence="3 4">
    <name type="scientific">Rossellomorea vietnamensis</name>
    <dbReference type="NCBI Taxonomy" id="218284"/>
    <lineage>
        <taxon>Bacteria</taxon>
        <taxon>Bacillati</taxon>
        <taxon>Bacillota</taxon>
        <taxon>Bacilli</taxon>
        <taxon>Bacillales</taxon>
        <taxon>Bacillaceae</taxon>
        <taxon>Rossellomorea</taxon>
    </lineage>
</organism>
<feature type="domain" description="N-acetyltransferase" evidence="2">
    <location>
        <begin position="1"/>
        <end position="151"/>
    </location>
</feature>
<keyword evidence="1 3" id="KW-0808">Transferase</keyword>
<evidence type="ECO:0000313" key="4">
    <source>
        <dbReference type="Proteomes" id="UP000325182"/>
    </source>
</evidence>
<dbReference type="EMBL" id="VTEG01000001">
    <property type="protein sequence ID" value="TYS01437.1"/>
    <property type="molecule type" value="Genomic_DNA"/>
</dbReference>
<reference evidence="3 4" key="1">
    <citation type="submission" date="2019-08" db="EMBL/GenBank/DDBJ databases">
        <title>Bacillus genomes from the desert of Cuatro Cienegas, Coahuila.</title>
        <authorList>
            <person name="Olmedo-Alvarez G."/>
        </authorList>
    </citation>
    <scope>NUCLEOTIDE SEQUENCE [LARGE SCALE GENOMIC DNA]</scope>
    <source>
        <strain evidence="3 4">CH128b_4D</strain>
    </source>
</reference>
<evidence type="ECO:0000313" key="3">
    <source>
        <dbReference type="EMBL" id="TYS01437.1"/>
    </source>
</evidence>
<sequence length="154" mass="17582">MNARYLYPIKESKRIDYLVLLLMGDESEEAVREYVFQGDMYSIHFEDGVAGVILFTPVNESTVELKNFALKPDFRGRGIGKAAIKEALALYKNQGKNNVIVGTANSSIDNIAFYQKAGFRMHEIKRDFFLDYPDPIIENGIRALDMIMFKKELS</sequence>
<dbReference type="PANTHER" id="PTHR13947">
    <property type="entry name" value="GNAT FAMILY N-ACETYLTRANSFERASE"/>
    <property type="match status" value="1"/>
</dbReference>